<evidence type="ECO:0000259" key="7">
    <source>
        <dbReference type="Pfam" id="PF06271"/>
    </source>
</evidence>
<protein>
    <submittedName>
        <fullName evidence="8">RDD family protein</fullName>
    </submittedName>
</protein>
<comment type="caution">
    <text evidence="8">The sequence shown here is derived from an EMBL/GenBank/DDBJ whole genome shotgun (WGS) entry which is preliminary data.</text>
</comment>
<keyword evidence="9" id="KW-1185">Reference proteome</keyword>
<dbReference type="InterPro" id="IPR010432">
    <property type="entry name" value="RDD"/>
</dbReference>
<sequence>MLFPDLSAPEASHNKNQKNPKAIAFVADRFLALVLDFLIISPIVSLLLAGLMRKTKTYFLLDSQSAEGFVAGLLVFILGAALIVLIQSVFMYFWQATPGQYFMQMRVISYPHEKGRVSFSQCLVRSFCFSLSFVALAIPFLEVLSHPLRRAFHERASDTMVITLKKVSDEGPLELEERFISSWMRMSFLIFALFAVVGALKTYHSLHAGGYKTAVTASGQCKEIQDADLQGTSRLDAALALFMLNEISDECLHKEAEASLWGDPVNSQEMAYLAKYLISDKEEQEEYFKKICADGTSSACLLGTYLKENGEKQLLKDVDQKLWVTQVLLIEDKYESRNFIASLEAIEKLQKVPALRAAMEKKYVRSIWALKEGASRNSGRVPASVQSDSRAEAKSWIEEFKEKYGVQ</sequence>
<dbReference type="RefSeq" id="WP_277579273.1">
    <property type="nucleotide sequence ID" value="NZ_JANRMI010000004.1"/>
</dbReference>
<keyword evidence="5 6" id="KW-0472">Membrane</keyword>
<evidence type="ECO:0000313" key="8">
    <source>
        <dbReference type="EMBL" id="MDG0817802.1"/>
    </source>
</evidence>
<keyword evidence="2" id="KW-1003">Cell membrane</keyword>
<comment type="subcellular location">
    <subcellularLocation>
        <location evidence="1">Cell membrane</location>
        <topology evidence="1">Multi-pass membrane protein</topology>
    </subcellularLocation>
</comment>
<evidence type="ECO:0000256" key="4">
    <source>
        <dbReference type="ARBA" id="ARBA00022989"/>
    </source>
</evidence>
<gene>
    <name evidence="8" type="ORF">NWE73_15580</name>
</gene>
<dbReference type="InterPro" id="IPR051791">
    <property type="entry name" value="Pra-immunoreactive"/>
</dbReference>
<dbReference type="Proteomes" id="UP001152321">
    <property type="component" value="Unassembled WGS sequence"/>
</dbReference>
<evidence type="ECO:0000256" key="6">
    <source>
        <dbReference type="SAM" id="Phobius"/>
    </source>
</evidence>
<evidence type="ECO:0000256" key="2">
    <source>
        <dbReference type="ARBA" id="ARBA00022475"/>
    </source>
</evidence>
<keyword evidence="4 6" id="KW-1133">Transmembrane helix</keyword>
<proteinExistence type="predicted"/>
<feature type="domain" description="RDD" evidence="7">
    <location>
        <begin position="24"/>
        <end position="156"/>
    </location>
</feature>
<dbReference type="Pfam" id="PF06271">
    <property type="entry name" value="RDD"/>
    <property type="match status" value="1"/>
</dbReference>
<dbReference type="PANTHER" id="PTHR36115">
    <property type="entry name" value="PROLINE-RICH ANTIGEN HOMOLOG-RELATED"/>
    <property type="match status" value="1"/>
</dbReference>
<dbReference type="EMBL" id="JANRMI010000004">
    <property type="protein sequence ID" value="MDG0817802.1"/>
    <property type="molecule type" value="Genomic_DNA"/>
</dbReference>
<name>A0ABT6DMR8_9BACT</name>
<keyword evidence="3 6" id="KW-0812">Transmembrane</keyword>
<feature type="transmembrane region" description="Helical" evidence="6">
    <location>
        <begin position="183"/>
        <end position="203"/>
    </location>
</feature>
<evidence type="ECO:0000256" key="5">
    <source>
        <dbReference type="ARBA" id="ARBA00023136"/>
    </source>
</evidence>
<organism evidence="8 9">
    <name type="scientific">Bdellovibrio svalbardensis</name>
    <dbReference type="NCBI Taxonomy" id="2972972"/>
    <lineage>
        <taxon>Bacteria</taxon>
        <taxon>Pseudomonadati</taxon>
        <taxon>Bdellovibrionota</taxon>
        <taxon>Bdellovibrionia</taxon>
        <taxon>Bdellovibrionales</taxon>
        <taxon>Pseudobdellovibrionaceae</taxon>
        <taxon>Bdellovibrio</taxon>
    </lineage>
</organism>
<feature type="transmembrane region" description="Helical" evidence="6">
    <location>
        <begin position="30"/>
        <end position="49"/>
    </location>
</feature>
<evidence type="ECO:0000313" key="9">
    <source>
        <dbReference type="Proteomes" id="UP001152321"/>
    </source>
</evidence>
<evidence type="ECO:0000256" key="1">
    <source>
        <dbReference type="ARBA" id="ARBA00004651"/>
    </source>
</evidence>
<reference evidence="8" key="1">
    <citation type="submission" date="2022-08" db="EMBL/GenBank/DDBJ databases">
        <title>Novel Bdellovibrio Species Isolated from Svalbard: Designation Bdellovibrio svalbardensis.</title>
        <authorList>
            <person name="Mitchell R.J."/>
            <person name="Choi S.Y."/>
        </authorList>
    </citation>
    <scope>NUCLEOTIDE SEQUENCE</scope>
    <source>
        <strain evidence="8">PAP01</strain>
    </source>
</reference>
<accession>A0ABT6DMR8</accession>
<feature type="transmembrane region" description="Helical" evidence="6">
    <location>
        <begin position="122"/>
        <end position="141"/>
    </location>
</feature>
<feature type="transmembrane region" description="Helical" evidence="6">
    <location>
        <begin position="69"/>
        <end position="94"/>
    </location>
</feature>
<evidence type="ECO:0000256" key="3">
    <source>
        <dbReference type="ARBA" id="ARBA00022692"/>
    </source>
</evidence>